<name>A0A5K1K835_9APHY</name>
<proteinExistence type="predicted"/>
<sequence>MRALDTETGQFVEIDLEAIDKDENPNTVYAILSHTWDSDGEQTYEELKNIQRRYDPKFQKPRDHPDVAEVQLYITQAELREDNHRPSRSSSSI</sequence>
<gene>
    <name evidence="1" type="primary">Q59M50</name>
</gene>
<reference evidence="1" key="1">
    <citation type="submission" date="2019-10" db="EMBL/GenBank/DDBJ databases">
        <authorList>
            <person name="Nor Muhammad N."/>
        </authorList>
    </citation>
    <scope>NUCLEOTIDE SEQUENCE</scope>
</reference>
<accession>A0A5K1K835</accession>
<dbReference type="AlphaFoldDB" id="A0A5K1K835"/>
<protein>
    <submittedName>
        <fullName evidence="1">Cwt1p</fullName>
    </submittedName>
</protein>
<dbReference type="EMBL" id="LR730139">
    <property type="protein sequence ID" value="VWP02349.1"/>
    <property type="molecule type" value="Genomic_DNA"/>
</dbReference>
<organism evidence="1">
    <name type="scientific">Ganoderma boninense</name>
    <dbReference type="NCBI Taxonomy" id="34458"/>
    <lineage>
        <taxon>Eukaryota</taxon>
        <taxon>Fungi</taxon>
        <taxon>Dikarya</taxon>
        <taxon>Basidiomycota</taxon>
        <taxon>Agaricomycotina</taxon>
        <taxon>Agaricomycetes</taxon>
        <taxon>Polyporales</taxon>
        <taxon>Polyporaceae</taxon>
        <taxon>Ganoderma</taxon>
    </lineage>
</organism>
<evidence type="ECO:0000313" key="1">
    <source>
        <dbReference type="EMBL" id="VWP02349.1"/>
    </source>
</evidence>